<evidence type="ECO:0000256" key="3">
    <source>
        <dbReference type="ARBA" id="ARBA00012614"/>
    </source>
</evidence>
<sequence length="95" mass="10564">MATCFVTVGTTRFDDLINEVLTDSCLDALRFAGVNSIILQIGSGEWEENIKQKVFRGFSADEGEGESAGIYIKFYRYKPSIVEDMKNSAAGYHIN</sequence>
<dbReference type="GO" id="GO:0004577">
    <property type="term" value="F:N-acetylglucosaminyldiphosphodolichol N-acetylglucosaminyltransferase activity"/>
    <property type="evidence" value="ECO:0007669"/>
    <property type="project" value="UniProtKB-EC"/>
</dbReference>
<dbReference type="GO" id="GO:0005783">
    <property type="term" value="C:endoplasmic reticulum"/>
    <property type="evidence" value="ECO:0007669"/>
    <property type="project" value="UniProtKB-SubCell"/>
</dbReference>
<proteinExistence type="inferred from homology"/>
<protein>
    <recommendedName>
        <fullName evidence="4">UDP-N-acetylglucosamine transferase subunit ALG13</fullName>
        <ecNumber evidence="3">2.4.1.141</ecNumber>
    </recommendedName>
</protein>
<dbReference type="InterPro" id="IPR007235">
    <property type="entry name" value="Glyco_trans_28_C"/>
</dbReference>
<dbReference type="WBParaSite" id="Hba_18814">
    <property type="protein sequence ID" value="Hba_18814"/>
    <property type="gene ID" value="Hba_18814"/>
</dbReference>
<organism evidence="9 10">
    <name type="scientific">Heterorhabditis bacteriophora</name>
    <name type="common">Entomopathogenic nematode worm</name>
    <dbReference type="NCBI Taxonomy" id="37862"/>
    <lineage>
        <taxon>Eukaryota</taxon>
        <taxon>Metazoa</taxon>
        <taxon>Ecdysozoa</taxon>
        <taxon>Nematoda</taxon>
        <taxon>Chromadorea</taxon>
        <taxon>Rhabditida</taxon>
        <taxon>Rhabditina</taxon>
        <taxon>Rhabditomorpha</taxon>
        <taxon>Strongyloidea</taxon>
        <taxon>Heterorhabditidae</taxon>
        <taxon>Heterorhabditis</taxon>
    </lineage>
</organism>
<comment type="similarity">
    <text evidence="2">Belongs to the glycosyltransferase 28 family.</text>
</comment>
<keyword evidence="9" id="KW-1185">Reference proteome</keyword>
<evidence type="ECO:0000256" key="1">
    <source>
        <dbReference type="ARBA" id="ARBA00004240"/>
    </source>
</evidence>
<feature type="domain" description="Glycosyl transferase family 28 C-terminal" evidence="8">
    <location>
        <begin position="3"/>
        <end position="88"/>
    </location>
</feature>
<dbReference type="InterPro" id="IPR039042">
    <property type="entry name" value="Alg13-like"/>
</dbReference>
<evidence type="ECO:0000256" key="7">
    <source>
        <dbReference type="ARBA" id="ARBA00022824"/>
    </source>
</evidence>
<evidence type="ECO:0000313" key="9">
    <source>
        <dbReference type="Proteomes" id="UP000095283"/>
    </source>
</evidence>
<evidence type="ECO:0000259" key="8">
    <source>
        <dbReference type="Pfam" id="PF04101"/>
    </source>
</evidence>
<evidence type="ECO:0000256" key="6">
    <source>
        <dbReference type="ARBA" id="ARBA00022679"/>
    </source>
</evidence>
<dbReference type="EC" id="2.4.1.141" evidence="3"/>
<dbReference type="Gene3D" id="3.40.50.2000">
    <property type="entry name" value="Glycogen Phosphorylase B"/>
    <property type="match status" value="1"/>
</dbReference>
<keyword evidence="5" id="KW-0328">Glycosyltransferase</keyword>
<dbReference type="PANTHER" id="PTHR12867:SF6">
    <property type="entry name" value="N-ACETYLGLUCOSAMINYLDIPHOSPHODOLICHOL N-ACETYLGLUCOSAMINYLTRANSFERASE"/>
    <property type="match status" value="1"/>
</dbReference>
<evidence type="ECO:0000256" key="4">
    <source>
        <dbReference type="ARBA" id="ARBA00017468"/>
    </source>
</evidence>
<dbReference type="Proteomes" id="UP000095283">
    <property type="component" value="Unplaced"/>
</dbReference>
<dbReference type="PANTHER" id="PTHR12867">
    <property type="entry name" value="GLYCOSYL TRANSFERASE-RELATED"/>
    <property type="match status" value="1"/>
</dbReference>
<evidence type="ECO:0000313" key="10">
    <source>
        <dbReference type="WBParaSite" id="Hba_18814"/>
    </source>
</evidence>
<dbReference type="Pfam" id="PF04101">
    <property type="entry name" value="Glyco_tran_28_C"/>
    <property type="match status" value="1"/>
</dbReference>
<evidence type="ECO:0000256" key="5">
    <source>
        <dbReference type="ARBA" id="ARBA00022676"/>
    </source>
</evidence>
<comment type="subcellular location">
    <subcellularLocation>
        <location evidence="1">Endoplasmic reticulum</location>
    </subcellularLocation>
</comment>
<evidence type="ECO:0000256" key="2">
    <source>
        <dbReference type="ARBA" id="ARBA00006962"/>
    </source>
</evidence>
<keyword evidence="6" id="KW-0808">Transferase</keyword>
<keyword evidence="7" id="KW-0256">Endoplasmic reticulum</keyword>
<name>A0A1I7XNB4_HETBA</name>
<reference evidence="10" key="1">
    <citation type="submission" date="2016-11" db="UniProtKB">
        <authorList>
            <consortium name="WormBaseParasite"/>
        </authorList>
    </citation>
    <scope>IDENTIFICATION</scope>
</reference>
<dbReference type="GO" id="GO:0006488">
    <property type="term" value="P:dolichol-linked oligosaccharide biosynthetic process"/>
    <property type="evidence" value="ECO:0007669"/>
    <property type="project" value="InterPro"/>
</dbReference>
<dbReference type="AlphaFoldDB" id="A0A1I7XNB4"/>
<accession>A0A1I7XNB4</accession>